<dbReference type="Pfam" id="PF01694">
    <property type="entry name" value="Rhomboid"/>
    <property type="match status" value="1"/>
</dbReference>
<dbReference type="RefSeq" id="WP_095914911.1">
    <property type="nucleotide sequence ID" value="NZ_CAUUPF010000012.1"/>
</dbReference>
<keyword evidence="9" id="KW-0645">Protease</keyword>
<protein>
    <submittedName>
        <fullName evidence="9">Rhomboid family intramembrane serine protease</fullName>
    </submittedName>
</protein>
<feature type="transmembrane region" description="Helical" evidence="7">
    <location>
        <begin position="91"/>
        <end position="113"/>
    </location>
</feature>
<dbReference type="GO" id="GO:0016020">
    <property type="term" value="C:membrane"/>
    <property type="evidence" value="ECO:0007669"/>
    <property type="project" value="UniProtKB-SubCell"/>
</dbReference>
<dbReference type="EMBL" id="CP022384">
    <property type="protein sequence ID" value="ATA82967.1"/>
    <property type="molecule type" value="Genomic_DNA"/>
</dbReference>
<evidence type="ECO:0000256" key="6">
    <source>
        <dbReference type="ARBA" id="ARBA00023136"/>
    </source>
</evidence>
<feature type="transmembrane region" description="Helical" evidence="7">
    <location>
        <begin position="55"/>
        <end position="79"/>
    </location>
</feature>
<feature type="transmembrane region" description="Helical" evidence="7">
    <location>
        <begin position="7"/>
        <end position="24"/>
    </location>
</feature>
<dbReference type="InterPro" id="IPR050925">
    <property type="entry name" value="Rhomboid_protease_S54"/>
</dbReference>
<dbReference type="PANTHER" id="PTHR43731:SF14">
    <property type="entry name" value="PRESENILIN-ASSOCIATED RHOMBOID-LIKE PROTEIN, MITOCHONDRIAL"/>
    <property type="match status" value="1"/>
</dbReference>
<evidence type="ECO:0000313" key="10">
    <source>
        <dbReference type="Proteomes" id="UP000217276"/>
    </source>
</evidence>
<dbReference type="SUPFAM" id="SSF144091">
    <property type="entry name" value="Rhomboid-like"/>
    <property type="match status" value="1"/>
</dbReference>
<evidence type="ECO:0000256" key="3">
    <source>
        <dbReference type="ARBA" id="ARBA00022692"/>
    </source>
</evidence>
<keyword evidence="3 7" id="KW-0812">Transmembrane</keyword>
<gene>
    <name evidence="9" type="ORF">CGC53_09550</name>
</gene>
<dbReference type="GO" id="GO:0004252">
    <property type="term" value="F:serine-type endopeptidase activity"/>
    <property type="evidence" value="ECO:0007669"/>
    <property type="project" value="InterPro"/>
</dbReference>
<dbReference type="Proteomes" id="UP000217276">
    <property type="component" value="Chromosome"/>
</dbReference>
<dbReference type="Gene3D" id="1.20.1540.10">
    <property type="entry name" value="Rhomboid-like"/>
    <property type="match status" value="1"/>
</dbReference>
<dbReference type="GO" id="GO:0006508">
    <property type="term" value="P:proteolysis"/>
    <property type="evidence" value="ECO:0007669"/>
    <property type="project" value="UniProtKB-KW"/>
</dbReference>
<evidence type="ECO:0000313" key="9">
    <source>
        <dbReference type="EMBL" id="ATA82967.1"/>
    </source>
</evidence>
<evidence type="ECO:0000259" key="8">
    <source>
        <dbReference type="Pfam" id="PF01694"/>
    </source>
</evidence>
<feature type="domain" description="Peptidase S54 rhomboid" evidence="8">
    <location>
        <begin position="51"/>
        <end position="243"/>
    </location>
</feature>
<feature type="transmembrane region" description="Helical" evidence="7">
    <location>
        <begin position="160"/>
        <end position="181"/>
    </location>
</feature>
<dbReference type="AlphaFoldDB" id="A0A250FG15"/>
<name>A0A250FG15_9FLAO</name>
<dbReference type="InterPro" id="IPR035952">
    <property type="entry name" value="Rhomboid-like_sf"/>
</dbReference>
<keyword evidence="4" id="KW-0378">Hydrolase</keyword>
<dbReference type="KEGG" id="clk:CGC53_09550"/>
<evidence type="ECO:0000256" key="7">
    <source>
        <dbReference type="SAM" id="Phobius"/>
    </source>
</evidence>
<comment type="subcellular location">
    <subcellularLocation>
        <location evidence="1">Membrane</location>
        <topology evidence="1">Multi-pass membrane protein</topology>
    </subcellularLocation>
</comment>
<comment type="similarity">
    <text evidence="2">Belongs to the peptidase S54 family.</text>
</comment>
<evidence type="ECO:0000256" key="1">
    <source>
        <dbReference type="ARBA" id="ARBA00004141"/>
    </source>
</evidence>
<reference evidence="10" key="1">
    <citation type="submission" date="2017-06" db="EMBL/GenBank/DDBJ databases">
        <title>Capnocytophaga spp. assemblies.</title>
        <authorList>
            <person name="Gulvik C.A."/>
        </authorList>
    </citation>
    <scope>NUCLEOTIDE SEQUENCE [LARGE SCALE GENOMIC DNA]</scope>
    <source>
        <strain evidence="10">H6253</strain>
    </source>
</reference>
<keyword evidence="6 7" id="KW-0472">Membrane</keyword>
<evidence type="ECO:0000256" key="5">
    <source>
        <dbReference type="ARBA" id="ARBA00022989"/>
    </source>
</evidence>
<evidence type="ECO:0000256" key="4">
    <source>
        <dbReference type="ARBA" id="ARBA00022801"/>
    </source>
</evidence>
<dbReference type="PANTHER" id="PTHR43731">
    <property type="entry name" value="RHOMBOID PROTEASE"/>
    <property type="match status" value="1"/>
</dbReference>
<dbReference type="InterPro" id="IPR022764">
    <property type="entry name" value="Peptidase_S54_rhomboid_dom"/>
</dbReference>
<accession>A0A250FG15</accession>
<keyword evidence="5 7" id="KW-1133">Transmembrane helix</keyword>
<evidence type="ECO:0000256" key="2">
    <source>
        <dbReference type="ARBA" id="ARBA00009045"/>
    </source>
</evidence>
<proteinExistence type="inferred from homology"/>
<feature type="transmembrane region" description="Helical" evidence="7">
    <location>
        <begin position="226"/>
        <end position="243"/>
    </location>
</feature>
<keyword evidence="10" id="KW-1185">Reference proteome</keyword>
<sequence length="249" mass="28417">MERISKTVLHLIIINTLVLVLMVLNEKGLFLPQTNLTYLFSLHYYEMPSFHWWQYLSYMFMHDGIFHLLFNMYALWAFGTPLENIWGRNKFLFFYFSCGIGAALLQTGVNYYYVHQAVNALAEVGIPAEETIGLIREGKYSPEWGNIINYSTYKSMYDTLVSYSVGASGAIYGILVAFAMFFPDAKLMLLFVPYPIAARYFIPFVVALDLFSGVTGISIFGGNIAHFAHIGGGLVGFLIMLFWRKRSFN</sequence>
<organism evidence="9 10">
    <name type="scientific">Capnocytophaga leadbetteri</name>
    <dbReference type="NCBI Taxonomy" id="327575"/>
    <lineage>
        <taxon>Bacteria</taxon>
        <taxon>Pseudomonadati</taxon>
        <taxon>Bacteroidota</taxon>
        <taxon>Flavobacteriia</taxon>
        <taxon>Flavobacteriales</taxon>
        <taxon>Flavobacteriaceae</taxon>
        <taxon>Capnocytophaga</taxon>
    </lineage>
</organism>